<dbReference type="SUPFAM" id="SSF57535">
    <property type="entry name" value="Complement control module/SCR domain"/>
    <property type="match status" value="1"/>
</dbReference>
<comment type="caution">
    <text evidence="2">Lacks conserved residue(s) required for the propagation of feature annotation.</text>
</comment>
<dbReference type="PROSITE" id="PS50923">
    <property type="entry name" value="SUSHI"/>
    <property type="match status" value="1"/>
</dbReference>
<protein>
    <recommendedName>
        <fullName evidence="5">Sushi domain-containing protein</fullName>
    </recommendedName>
</protein>
<gene>
    <name evidence="6" type="ORF">MAR_018440</name>
</gene>
<evidence type="ECO:0000259" key="5">
    <source>
        <dbReference type="PROSITE" id="PS50923"/>
    </source>
</evidence>
<evidence type="ECO:0000313" key="7">
    <source>
        <dbReference type="Proteomes" id="UP001164746"/>
    </source>
</evidence>
<dbReference type="InterPro" id="IPR035976">
    <property type="entry name" value="Sushi/SCR/CCP_sf"/>
</dbReference>
<feature type="compositionally biased region" description="Acidic residues" evidence="3">
    <location>
        <begin position="95"/>
        <end position="105"/>
    </location>
</feature>
<feature type="compositionally biased region" description="Basic and acidic residues" evidence="3">
    <location>
        <begin position="80"/>
        <end position="89"/>
    </location>
</feature>
<feature type="region of interest" description="Disordered" evidence="3">
    <location>
        <begin position="63"/>
        <end position="119"/>
    </location>
</feature>
<dbReference type="Proteomes" id="UP001164746">
    <property type="component" value="Chromosome 6"/>
</dbReference>
<organism evidence="6 7">
    <name type="scientific">Mya arenaria</name>
    <name type="common">Soft-shell clam</name>
    <dbReference type="NCBI Taxonomy" id="6604"/>
    <lineage>
        <taxon>Eukaryota</taxon>
        <taxon>Metazoa</taxon>
        <taxon>Spiralia</taxon>
        <taxon>Lophotrochozoa</taxon>
        <taxon>Mollusca</taxon>
        <taxon>Bivalvia</taxon>
        <taxon>Autobranchia</taxon>
        <taxon>Heteroconchia</taxon>
        <taxon>Euheterodonta</taxon>
        <taxon>Imparidentia</taxon>
        <taxon>Neoheterodontei</taxon>
        <taxon>Myida</taxon>
        <taxon>Myoidea</taxon>
        <taxon>Myidae</taxon>
        <taxon>Mya</taxon>
    </lineage>
</organism>
<reference evidence="6" key="1">
    <citation type="submission" date="2022-11" db="EMBL/GenBank/DDBJ databases">
        <title>Centuries of genome instability and evolution in soft-shell clam transmissible cancer (bioRxiv).</title>
        <authorList>
            <person name="Hart S.F.M."/>
            <person name="Yonemitsu M.A."/>
            <person name="Giersch R.M."/>
            <person name="Beal B.F."/>
            <person name="Arriagada G."/>
            <person name="Davis B.W."/>
            <person name="Ostrander E.A."/>
            <person name="Goff S.P."/>
            <person name="Metzger M.J."/>
        </authorList>
    </citation>
    <scope>NUCLEOTIDE SEQUENCE</scope>
    <source>
        <strain evidence="6">MELC-2E11</strain>
        <tissue evidence="6">Siphon/mantle</tissue>
    </source>
</reference>
<name>A0ABY7EEM8_MYAAR</name>
<dbReference type="Pfam" id="PF00084">
    <property type="entry name" value="Sushi"/>
    <property type="match status" value="1"/>
</dbReference>
<evidence type="ECO:0000256" key="4">
    <source>
        <dbReference type="SAM" id="SignalP"/>
    </source>
</evidence>
<evidence type="ECO:0000256" key="1">
    <source>
        <dbReference type="ARBA" id="ARBA00023157"/>
    </source>
</evidence>
<evidence type="ECO:0000313" key="6">
    <source>
        <dbReference type="EMBL" id="WAR08482.1"/>
    </source>
</evidence>
<keyword evidence="2" id="KW-0768">Sushi</keyword>
<dbReference type="SMART" id="SM00032">
    <property type="entry name" value="CCP"/>
    <property type="match status" value="1"/>
</dbReference>
<dbReference type="Gene3D" id="2.10.70.10">
    <property type="entry name" value="Complement Module, domain 1"/>
    <property type="match status" value="1"/>
</dbReference>
<evidence type="ECO:0000256" key="2">
    <source>
        <dbReference type="PROSITE-ProRule" id="PRU00302"/>
    </source>
</evidence>
<sequence length="147" mass="16333">MFCGLFWLVNTMTEVIGACSRPVINPNSYSLTDDKASYAVNETYEIFCTPGYDPSGTGKLICGDGNSWSDEAPTSKSKKSKSDVEKGNERNNNGYDDEDSDDDDNRADSPVPDFSKSKKMTNLEFMAKLHKDADRKTMKRATKNAVF</sequence>
<feature type="signal peptide" evidence="4">
    <location>
        <begin position="1"/>
        <end position="17"/>
    </location>
</feature>
<dbReference type="CDD" id="cd00033">
    <property type="entry name" value="CCP"/>
    <property type="match status" value="1"/>
</dbReference>
<evidence type="ECO:0000256" key="3">
    <source>
        <dbReference type="SAM" id="MobiDB-lite"/>
    </source>
</evidence>
<dbReference type="InterPro" id="IPR000436">
    <property type="entry name" value="Sushi_SCR_CCP_dom"/>
</dbReference>
<feature type="chain" id="PRO_5047548757" description="Sushi domain-containing protein" evidence="4">
    <location>
        <begin position="18"/>
        <end position="147"/>
    </location>
</feature>
<feature type="disulfide bond" evidence="2">
    <location>
        <begin position="19"/>
        <end position="62"/>
    </location>
</feature>
<keyword evidence="1 2" id="KW-1015">Disulfide bond</keyword>
<keyword evidence="4" id="KW-0732">Signal</keyword>
<keyword evidence="7" id="KW-1185">Reference proteome</keyword>
<feature type="domain" description="Sushi" evidence="5">
    <location>
        <begin position="17"/>
        <end position="77"/>
    </location>
</feature>
<proteinExistence type="predicted"/>
<dbReference type="EMBL" id="CP111017">
    <property type="protein sequence ID" value="WAR08482.1"/>
    <property type="molecule type" value="Genomic_DNA"/>
</dbReference>
<accession>A0ABY7EEM8</accession>